<feature type="chain" id="PRO_5007166716" evidence="2">
    <location>
        <begin position="25"/>
        <end position="174"/>
    </location>
</feature>
<dbReference type="Proteomes" id="UP000069912">
    <property type="component" value="Chromosome"/>
</dbReference>
<gene>
    <name evidence="3" type="ORF">AWM72_05055</name>
    <name evidence="4" type="ORF">CYJ28_03870</name>
</gene>
<dbReference type="Proteomes" id="UP000234239">
    <property type="component" value="Unassembled WGS sequence"/>
</dbReference>
<feature type="signal peptide" evidence="2">
    <location>
        <begin position="1"/>
        <end position="24"/>
    </location>
</feature>
<feature type="compositionally biased region" description="Low complexity" evidence="1">
    <location>
        <begin position="69"/>
        <end position="78"/>
    </location>
</feature>
<reference evidence="3 5" key="1">
    <citation type="journal article" date="2016" name="Genome Announc.">
        <title>Complete Genome Sequences of Aerococcus christensenii CCUG 28831T, Aerococcus sanguinicola CCUG 43001T, Aerococcus urinae CCUG 36881T, Aerococcus urinaeequi CCUG 28094T, Aerococcus urinaehominis CCUG 42038 BT, and Aerococcus viridans CCUG 4311T.</title>
        <authorList>
            <person name="Carkaci D."/>
            <person name="Dargis R."/>
            <person name="Nielsen X.C."/>
            <person name="Skovgaard O."/>
            <person name="Fuursted K."/>
            <person name="Christensen J.J."/>
        </authorList>
    </citation>
    <scope>NUCLEOTIDE SEQUENCE [LARGE SCALE GENOMIC DNA]</scope>
    <source>
        <strain evidence="3 5">CCUG43001</strain>
    </source>
</reference>
<name>A0A120I988_9LACT</name>
<dbReference type="RefSeq" id="WP_067974202.1">
    <property type="nucleotide sequence ID" value="NZ_CAJHKM010000001.1"/>
</dbReference>
<dbReference type="AlphaFoldDB" id="A0A120I988"/>
<proteinExistence type="predicted"/>
<keyword evidence="2" id="KW-0732">Signal</keyword>
<dbReference type="OrthoDB" id="2136688at2"/>
<feature type="compositionally biased region" description="Basic and acidic residues" evidence="1">
    <location>
        <begin position="129"/>
        <end position="139"/>
    </location>
</feature>
<keyword evidence="5" id="KW-1185">Reference proteome</keyword>
<evidence type="ECO:0000313" key="4">
    <source>
        <dbReference type="EMBL" id="PKZ22257.1"/>
    </source>
</evidence>
<dbReference type="EMBL" id="PKGY01000002">
    <property type="protein sequence ID" value="PKZ22257.1"/>
    <property type="molecule type" value="Genomic_DNA"/>
</dbReference>
<evidence type="ECO:0000313" key="5">
    <source>
        <dbReference type="Proteomes" id="UP000069912"/>
    </source>
</evidence>
<feature type="region of interest" description="Disordered" evidence="1">
    <location>
        <begin position="27"/>
        <end position="146"/>
    </location>
</feature>
<reference evidence="5" key="2">
    <citation type="submission" date="2016-01" db="EMBL/GenBank/DDBJ databases">
        <title>Six Aerococcus type strain genome sequencing and assembly using PacBio and Illumina Hiseq.</title>
        <authorList>
            <person name="Carkaci D."/>
            <person name="Dargis R."/>
            <person name="Nielsen X.C."/>
            <person name="Skovgaard O."/>
            <person name="Fuursted K."/>
            <person name="Christensen J.J."/>
        </authorList>
    </citation>
    <scope>NUCLEOTIDE SEQUENCE [LARGE SCALE GENOMIC DNA]</scope>
    <source>
        <strain evidence="5">CCUG43001</strain>
    </source>
</reference>
<feature type="compositionally biased region" description="Basic and acidic residues" evidence="1">
    <location>
        <begin position="35"/>
        <end position="50"/>
    </location>
</feature>
<protein>
    <submittedName>
        <fullName evidence="3">Uncharacterized protein</fullName>
    </submittedName>
</protein>
<organism evidence="3 5">
    <name type="scientific">Aerococcus sanguinicola</name>
    <dbReference type="NCBI Taxonomy" id="119206"/>
    <lineage>
        <taxon>Bacteria</taxon>
        <taxon>Bacillati</taxon>
        <taxon>Bacillota</taxon>
        <taxon>Bacilli</taxon>
        <taxon>Lactobacillales</taxon>
        <taxon>Aerococcaceae</taxon>
        <taxon>Aerococcus</taxon>
    </lineage>
</organism>
<dbReference type="KEGG" id="asan:AWM72_05055"/>
<reference evidence="4 6" key="3">
    <citation type="submission" date="2017-12" db="EMBL/GenBank/DDBJ databases">
        <title>Phylogenetic diversity of female urinary microbiome.</title>
        <authorList>
            <person name="Thomas-White K."/>
            <person name="Wolfe A.J."/>
        </authorList>
    </citation>
    <scope>NUCLEOTIDE SEQUENCE [LARGE SCALE GENOMIC DNA]</scope>
    <source>
        <strain evidence="4 6">UMB0139</strain>
    </source>
</reference>
<dbReference type="GeneID" id="92903431"/>
<evidence type="ECO:0000313" key="3">
    <source>
        <dbReference type="EMBL" id="AMB94166.1"/>
    </source>
</evidence>
<evidence type="ECO:0000256" key="1">
    <source>
        <dbReference type="SAM" id="MobiDB-lite"/>
    </source>
</evidence>
<evidence type="ECO:0000313" key="6">
    <source>
        <dbReference type="Proteomes" id="UP000234239"/>
    </source>
</evidence>
<evidence type="ECO:0000256" key="2">
    <source>
        <dbReference type="SAM" id="SignalP"/>
    </source>
</evidence>
<feature type="compositionally biased region" description="Acidic residues" evidence="1">
    <location>
        <begin position="51"/>
        <end position="68"/>
    </location>
</feature>
<accession>A0A120I988</accession>
<sequence length="174" mass="18871">MSAIKRALVSGFLVLLTALPTVFAEEVEDQVADQGRPEDFPSLEMDRPSMEEEAGFVPQEEETQEDEMPPTQAPEAPTAEPPASEPSDDLELAQPDKAPLVPRRSVIWSRPLDQGDQGEASSSSPKKANKPDVKAEVPHPELPQVGATTKLQPGLWALISAFVSFLVSCLEEDL</sequence>
<dbReference type="EMBL" id="CP014160">
    <property type="protein sequence ID" value="AMB94166.1"/>
    <property type="molecule type" value="Genomic_DNA"/>
</dbReference>